<dbReference type="KEGG" id="ccos:Pan44_09140"/>
<dbReference type="InterPro" id="IPR014509">
    <property type="entry name" value="YjdF-like"/>
</dbReference>
<proteinExistence type="predicted"/>
<dbReference type="PIRSF" id="PIRSF020606">
    <property type="entry name" value="UCP020606"/>
    <property type="match status" value="1"/>
</dbReference>
<keyword evidence="1" id="KW-1133">Transmembrane helix</keyword>
<dbReference type="AlphaFoldDB" id="A0A517S9V8"/>
<dbReference type="InParanoid" id="A0A517S9V8"/>
<keyword evidence="1" id="KW-0812">Transmembrane</keyword>
<evidence type="ECO:0000256" key="1">
    <source>
        <dbReference type="SAM" id="Phobius"/>
    </source>
</evidence>
<dbReference type="EMBL" id="CP036271">
    <property type="protein sequence ID" value="QDT52901.1"/>
    <property type="molecule type" value="Genomic_DNA"/>
</dbReference>
<reference evidence="2 3" key="1">
    <citation type="submission" date="2019-02" db="EMBL/GenBank/DDBJ databases">
        <title>Deep-cultivation of Planctomycetes and their phenomic and genomic characterization uncovers novel biology.</title>
        <authorList>
            <person name="Wiegand S."/>
            <person name="Jogler M."/>
            <person name="Boedeker C."/>
            <person name="Pinto D."/>
            <person name="Vollmers J."/>
            <person name="Rivas-Marin E."/>
            <person name="Kohn T."/>
            <person name="Peeters S.H."/>
            <person name="Heuer A."/>
            <person name="Rast P."/>
            <person name="Oberbeckmann S."/>
            <person name="Bunk B."/>
            <person name="Jeske O."/>
            <person name="Meyerdierks A."/>
            <person name="Storesund J.E."/>
            <person name="Kallscheuer N."/>
            <person name="Luecker S."/>
            <person name="Lage O.M."/>
            <person name="Pohl T."/>
            <person name="Merkel B.J."/>
            <person name="Hornburger P."/>
            <person name="Mueller R.-W."/>
            <person name="Bruemmer F."/>
            <person name="Labrenz M."/>
            <person name="Spormann A.M."/>
            <person name="Op den Camp H."/>
            <person name="Overmann J."/>
            <person name="Amann R."/>
            <person name="Jetten M.S.M."/>
            <person name="Mascher T."/>
            <person name="Medema M.H."/>
            <person name="Devos D.P."/>
            <person name="Kaster A.-K."/>
            <person name="Ovreas L."/>
            <person name="Rohde M."/>
            <person name="Galperin M.Y."/>
            <person name="Jogler C."/>
        </authorList>
    </citation>
    <scope>NUCLEOTIDE SEQUENCE [LARGE SCALE GENOMIC DNA]</scope>
    <source>
        <strain evidence="2 3">Pan44</strain>
    </source>
</reference>
<gene>
    <name evidence="2" type="primary">yjdF</name>
    <name evidence="2" type="ORF">Pan44_09140</name>
</gene>
<dbReference type="Pfam" id="PF09997">
    <property type="entry name" value="DUF2238"/>
    <property type="match status" value="1"/>
</dbReference>
<evidence type="ECO:0000313" key="2">
    <source>
        <dbReference type="EMBL" id="QDT52901.1"/>
    </source>
</evidence>
<sequence length="230" mass="25712">MTFLPRDPFQKQLFACFLVFFAASCIAPPNVEFMLMQHVPTIASLVLLVYVVNRLALSRLSYSLTILFLVLHTIGARYLYSNTPYDRWAYWLTGHTISEVFGLTRNHYDRVVHFSFGLLMSAPIQELEQRYLKLSLTMSCVLAIEFVIAMSAIYELIEWLVAVTFAPDWAESFLGQQGDPFDGQKDMALATLGAIISIGAIGLMGGRRHSPLPEPPVLPAAGIPRVSPKN</sequence>
<feature type="transmembrane region" description="Helical" evidence="1">
    <location>
        <begin position="60"/>
        <end position="80"/>
    </location>
</feature>
<accession>A0A517S9V8</accession>
<feature type="transmembrane region" description="Helical" evidence="1">
    <location>
        <begin position="140"/>
        <end position="167"/>
    </location>
</feature>
<name>A0A517S9V8_9PLAN</name>
<feature type="transmembrane region" description="Helical" evidence="1">
    <location>
        <begin position="187"/>
        <end position="206"/>
    </location>
</feature>
<dbReference type="Proteomes" id="UP000315700">
    <property type="component" value="Chromosome"/>
</dbReference>
<dbReference type="InterPro" id="IPR058534">
    <property type="entry name" value="YjdF"/>
</dbReference>
<protein>
    <submittedName>
        <fullName evidence="2">Inner membrane protein YjdF</fullName>
    </submittedName>
</protein>
<evidence type="ECO:0000313" key="3">
    <source>
        <dbReference type="Proteomes" id="UP000315700"/>
    </source>
</evidence>
<organism evidence="2 3">
    <name type="scientific">Caulifigura coniformis</name>
    <dbReference type="NCBI Taxonomy" id="2527983"/>
    <lineage>
        <taxon>Bacteria</taxon>
        <taxon>Pseudomonadati</taxon>
        <taxon>Planctomycetota</taxon>
        <taxon>Planctomycetia</taxon>
        <taxon>Planctomycetales</taxon>
        <taxon>Planctomycetaceae</taxon>
        <taxon>Caulifigura</taxon>
    </lineage>
</organism>
<keyword evidence="3" id="KW-1185">Reference proteome</keyword>
<keyword evidence="1" id="KW-0472">Membrane</keyword>
<dbReference type="FunCoup" id="A0A517S9V8">
    <property type="interactions" value="4"/>
</dbReference>
<dbReference type="PROSITE" id="PS51257">
    <property type="entry name" value="PROKAR_LIPOPROTEIN"/>
    <property type="match status" value="1"/>
</dbReference>